<dbReference type="AlphaFoldDB" id="A0A1M6JEX7"/>
<feature type="transmembrane region" description="Helical" evidence="6">
    <location>
        <begin position="261"/>
        <end position="279"/>
    </location>
</feature>
<keyword evidence="3 6" id="KW-0812">Transmembrane</keyword>
<keyword evidence="2" id="KW-1003">Cell membrane</keyword>
<name>A0A1M6JEX7_9FIRM</name>
<evidence type="ECO:0000256" key="4">
    <source>
        <dbReference type="ARBA" id="ARBA00022989"/>
    </source>
</evidence>
<keyword evidence="5 6" id="KW-0472">Membrane</keyword>
<dbReference type="PANTHER" id="PTHR30294:SF29">
    <property type="entry name" value="MULTIDRUG ABC TRANSPORTER PERMEASE YBHS-RELATED"/>
    <property type="match status" value="1"/>
</dbReference>
<evidence type="ECO:0000256" key="6">
    <source>
        <dbReference type="SAM" id="Phobius"/>
    </source>
</evidence>
<dbReference type="Proteomes" id="UP000184052">
    <property type="component" value="Unassembled WGS sequence"/>
</dbReference>
<keyword evidence="4 6" id="KW-1133">Transmembrane helix</keyword>
<dbReference type="STRING" id="1121476.SAMN02745751_02602"/>
<dbReference type="GO" id="GO:0005886">
    <property type="term" value="C:plasma membrane"/>
    <property type="evidence" value="ECO:0007669"/>
    <property type="project" value="UniProtKB-SubCell"/>
</dbReference>
<proteinExistence type="predicted"/>
<dbReference type="InterPro" id="IPR051449">
    <property type="entry name" value="ABC-2_transporter_component"/>
</dbReference>
<dbReference type="InterPro" id="IPR013525">
    <property type="entry name" value="ABC2_TM"/>
</dbReference>
<reference evidence="8 9" key="1">
    <citation type="submission" date="2016-11" db="EMBL/GenBank/DDBJ databases">
        <authorList>
            <person name="Jaros S."/>
            <person name="Januszkiewicz K."/>
            <person name="Wedrychowicz H."/>
        </authorList>
    </citation>
    <scope>NUCLEOTIDE SEQUENCE [LARGE SCALE GENOMIC DNA]</scope>
    <source>
        <strain evidence="8 9">DSM 17477</strain>
    </source>
</reference>
<comment type="subcellular location">
    <subcellularLocation>
        <location evidence="1">Cell membrane</location>
        <topology evidence="1">Multi-pass membrane protein</topology>
    </subcellularLocation>
</comment>
<feature type="transmembrane region" description="Helical" evidence="6">
    <location>
        <begin position="21"/>
        <end position="40"/>
    </location>
</feature>
<feature type="transmembrane region" description="Helical" evidence="6">
    <location>
        <begin position="371"/>
        <end position="391"/>
    </location>
</feature>
<dbReference type="Gene3D" id="3.40.1710.10">
    <property type="entry name" value="abc type-2 transporter like domain"/>
    <property type="match status" value="1"/>
</dbReference>
<evidence type="ECO:0000313" key="9">
    <source>
        <dbReference type="Proteomes" id="UP000184052"/>
    </source>
</evidence>
<feature type="transmembrane region" description="Helical" evidence="6">
    <location>
        <begin position="210"/>
        <end position="231"/>
    </location>
</feature>
<protein>
    <submittedName>
        <fullName evidence="8">ABC-type multidrug transport system, permease component</fullName>
    </submittedName>
</protein>
<dbReference type="PANTHER" id="PTHR30294">
    <property type="entry name" value="MEMBRANE COMPONENT OF ABC TRANSPORTER YHHJ-RELATED"/>
    <property type="match status" value="1"/>
</dbReference>
<dbReference type="Pfam" id="PF12698">
    <property type="entry name" value="ABC2_membrane_3"/>
    <property type="match status" value="1"/>
</dbReference>
<feature type="domain" description="ABC-2 type transporter transmembrane" evidence="7">
    <location>
        <begin position="24"/>
        <end position="393"/>
    </location>
</feature>
<evidence type="ECO:0000256" key="3">
    <source>
        <dbReference type="ARBA" id="ARBA00022692"/>
    </source>
</evidence>
<evidence type="ECO:0000313" key="8">
    <source>
        <dbReference type="EMBL" id="SHJ45247.1"/>
    </source>
</evidence>
<feature type="transmembrane region" description="Helical" evidence="6">
    <location>
        <begin position="291"/>
        <end position="313"/>
    </location>
</feature>
<evidence type="ECO:0000256" key="1">
    <source>
        <dbReference type="ARBA" id="ARBA00004651"/>
    </source>
</evidence>
<evidence type="ECO:0000256" key="2">
    <source>
        <dbReference type="ARBA" id="ARBA00022475"/>
    </source>
</evidence>
<evidence type="ECO:0000256" key="5">
    <source>
        <dbReference type="ARBA" id="ARBA00023136"/>
    </source>
</evidence>
<dbReference type="RefSeq" id="WP_073050010.1">
    <property type="nucleotide sequence ID" value="NZ_FQZL01000021.1"/>
</dbReference>
<dbReference type="EMBL" id="FQZL01000021">
    <property type="protein sequence ID" value="SHJ45247.1"/>
    <property type="molecule type" value="Genomic_DNA"/>
</dbReference>
<sequence length="404" mass="44828">MKGCVFLLRFNLRTIVTDYRKIAVIFLLPLLILAGSGLVFDSGDSIDNPTEKIRLGIVDLERSPDSTMLLGTITGEETISNMMEFESMEEEKAAEKLKHNEITAYIVIPENFSTGLLNMENPPLKLYSNGENLFEFLIVKKTVEGFAKYVNQVEICTSAEYMSLRDMGYSMKEATEINDRISYSLIFKTLGRKSMFETSPVYNFPSVSSFIYHGVSILILLLFFTTTFSALDSMEDRDSGITTKTRMAGVPMYSCMFSKSLAYGIFNTFSTVAILFAFANFSGMEPAWLELTFFILGASFMLNSFWMAAGFAVGDKDSFTSISSVFNVVIAFAGGTFFPVVLLPYETSRIALYSPNLIISKNVVNIMYGNASFHGVLTAFAGCAILGMLFLKIAELLAGRRDAS</sequence>
<feature type="transmembrane region" description="Helical" evidence="6">
    <location>
        <begin position="325"/>
        <end position="345"/>
    </location>
</feature>
<organism evidence="8 9">
    <name type="scientific">Dethiosulfatibacter aminovorans DSM 17477</name>
    <dbReference type="NCBI Taxonomy" id="1121476"/>
    <lineage>
        <taxon>Bacteria</taxon>
        <taxon>Bacillati</taxon>
        <taxon>Bacillota</taxon>
        <taxon>Tissierellia</taxon>
        <taxon>Dethiosulfatibacter</taxon>
    </lineage>
</organism>
<dbReference type="GO" id="GO:0140359">
    <property type="term" value="F:ABC-type transporter activity"/>
    <property type="evidence" value="ECO:0007669"/>
    <property type="project" value="InterPro"/>
</dbReference>
<evidence type="ECO:0000259" key="7">
    <source>
        <dbReference type="Pfam" id="PF12698"/>
    </source>
</evidence>
<accession>A0A1M6JEX7</accession>
<keyword evidence="9" id="KW-1185">Reference proteome</keyword>
<gene>
    <name evidence="8" type="ORF">SAMN02745751_02602</name>
</gene>